<evidence type="ECO:0000256" key="7">
    <source>
        <dbReference type="ARBA" id="ARBA00022759"/>
    </source>
</evidence>
<keyword evidence="6" id="KW-0064">Aspartyl protease</keyword>
<evidence type="ECO:0000313" key="15">
    <source>
        <dbReference type="EMBL" id="KAJ3684004.1"/>
    </source>
</evidence>
<dbReference type="PANTHER" id="PTHR33064">
    <property type="entry name" value="POL PROTEIN"/>
    <property type="match status" value="1"/>
</dbReference>
<evidence type="ECO:0000313" key="16">
    <source>
        <dbReference type="Proteomes" id="UP001210211"/>
    </source>
</evidence>
<name>A0AAD5W8Z9_9POAL</name>
<dbReference type="GO" id="GO:0003676">
    <property type="term" value="F:nucleic acid binding"/>
    <property type="evidence" value="ECO:0007669"/>
    <property type="project" value="InterPro"/>
</dbReference>
<dbReference type="Pfam" id="PF22909">
    <property type="entry name" value="Caulimovir_coat_dom"/>
    <property type="match status" value="1"/>
</dbReference>
<evidence type="ECO:0000256" key="8">
    <source>
        <dbReference type="ARBA" id="ARBA00022801"/>
    </source>
</evidence>
<dbReference type="InterPro" id="IPR001878">
    <property type="entry name" value="Znf_CCHC"/>
</dbReference>
<evidence type="ECO:0000256" key="2">
    <source>
        <dbReference type="ARBA" id="ARBA00022670"/>
    </source>
</evidence>
<feature type="domain" description="CCHC-type" evidence="13">
    <location>
        <begin position="814"/>
        <end position="830"/>
    </location>
</feature>
<evidence type="ECO:0000256" key="10">
    <source>
        <dbReference type="PROSITE-ProRule" id="PRU00047"/>
    </source>
</evidence>
<dbReference type="Pfam" id="PF17917">
    <property type="entry name" value="RT_RNaseH"/>
    <property type="match status" value="1"/>
</dbReference>
<evidence type="ECO:0000259" key="13">
    <source>
        <dbReference type="PROSITE" id="PS50158"/>
    </source>
</evidence>
<dbReference type="SUPFAM" id="SSF57756">
    <property type="entry name" value="Retrovirus zinc finger-like domains"/>
    <property type="match status" value="1"/>
</dbReference>
<keyword evidence="7" id="KW-0255">Endonuclease</keyword>
<dbReference type="Pfam" id="PF00078">
    <property type="entry name" value="RVT_1"/>
    <property type="match status" value="1"/>
</dbReference>
<dbReference type="GO" id="GO:0004190">
    <property type="term" value="F:aspartic-type endopeptidase activity"/>
    <property type="evidence" value="ECO:0007669"/>
    <property type="project" value="UniProtKB-KW"/>
</dbReference>
<dbReference type="InterPro" id="IPR036397">
    <property type="entry name" value="RNaseH_sf"/>
</dbReference>
<dbReference type="SUPFAM" id="SSF56672">
    <property type="entry name" value="DNA/RNA polymerases"/>
    <property type="match status" value="1"/>
</dbReference>
<evidence type="ECO:0000256" key="4">
    <source>
        <dbReference type="ARBA" id="ARBA00022695"/>
    </source>
</evidence>
<dbReference type="Gene3D" id="3.10.10.10">
    <property type="entry name" value="HIV Type 1 Reverse Transcriptase, subunit A, domain 1"/>
    <property type="match status" value="1"/>
</dbReference>
<comment type="caution">
    <text evidence="15">The sequence shown here is derived from an EMBL/GenBank/DDBJ whole genome shotgun (WGS) entry which is preliminary data.</text>
</comment>
<evidence type="ECO:0000256" key="5">
    <source>
        <dbReference type="ARBA" id="ARBA00022722"/>
    </source>
</evidence>
<dbReference type="InterPro" id="IPR018061">
    <property type="entry name" value="Retropepsins"/>
</dbReference>
<keyword evidence="10" id="KW-0862">Zinc</keyword>
<feature type="region of interest" description="Disordered" evidence="12">
    <location>
        <begin position="1"/>
        <end position="32"/>
    </location>
</feature>
<sequence>MSHSRTQVETEPPRLSVSGRGPDTTTPTTEDQIRSYRLGSRLRFEAQRRLRGSNRRYQRSLESQLNPDAELNMSQYRRAQQVPAETLYQARWSERNHRVYQHYSDERILVTDGQQLELPFITDESYNQLRQEGLQHIHIGLVMVRLYTLHRRSAGVNALVVLRDTRWQDDRAIISSMEMDLGSGTQLAYTAPDMTLSIHDFHEYIQLVIQTHGNVAEHLAARGVRAIEGPIRTTEELQGRQWIVRPAIISRVQIPQRAMIISRTDGTQSIRFSGYTTTAPENEINRGTTDEEELEQEYINLLTLDEYLPWELDEIYEFAEFPEPEDWPWDVDNEVPVPEIPDPEQGEQNDEYILGAWFVEMLKAEQSEPTVEMLEPMYPYVWADQFEDSDPIIQFISDEISWSDLIENDKYWHDEQIFMMTCHWDESAAEEDDFLSIFSCYNEPEQEDLLNLLSKGGESDITVSETIWDKPPQDETILMMEDMEYPIMRKLKQATETALSTAESSMTRLPQEPVMGPATYPPARSSRQPQQYNVPEVKARLDNIRGGYAHQMNERFNLPTAQAGQGAILVLPEDIGLYSEVISRWESITLNLLNERNWADNKAKANYVENLLGETEKKTWIQWRMAYPTEYDELVNISDDPQNLLSQVRRMFLLEDPTTGSTEEQDRAYNDLERLSCHHVKDLFDYINDYKILAAKSGRMYISPELSVKFFRKMPPIIGNEIEKAFAEKYPGATIGVIPRIHFTYQYLAEQCKPAAIQKSLKDLSFCNRIPIPGYYQKNKKYGLRKSKTYRGKPHDTHIRVFKRKHADKVQKCKCFICGEEGHFARECRKQKGNIARAAIVDNLDLDDDWDVLSVDQNEPDSDAICSFSEGEGGGAGHSLTARLSEVPYENISMMTTSTDSWRVAKRLPQDIKDCKHQWQDNQPVPADYIRCWFCQELTNPSMRAHCDLCKITVCPMCSRFELGRKLVIKRSTLHYDNKDKLIEELTDYVKFLLAENQQLKERIEELELGRDLSLSNLKGKSLMQEEPIVKNESSDSDFEPQPQHNNKGIIIKMMNEEEMVSTQVSDPRRGKRVLNRLYNIELIMEIPGVTKFKVQAILDTGATVCCIDEQAIPAGAMEPSVYPIQINGVNSQQTANKKLKGGTMSIEENKFRIPFTYAFPMLQRDGIQMLLGCNFIRAMQGGLRIEGQMVTFYKNVTTIATKVDAEVASMAEIAELDLSELEYMEIQRSTAYSIGDQSESFKEKFKPLLDRLKEQGYIGDNPLQHWSKNQVTCKLDIINPDVTIQDKPLKHVTPAMKEQFDKHVQALLKIGVIRPSKSRHRTMAMMVNSGTSIDPKTGAEIKGKERMVFNYRTLNDNTHKDQYSLPGINTILKKVGNSRIYSKFDLKSGFHQVAMDPDSIEWTAFVVPNGLYEWLVMPFGLKNAPAIFQRKMDNCFRGTEEFIAVYIDDILVFSENEEQHAKHLQKMLEICEKWGLVLSPTKMKIAVQEIEFLGAVIGNRKIRLQPHIIKKIISFDEEKLKEKSGLRSWLGILNYARSYIPKLGTLLGPLYSKTSEHGDKRLKSSDYEIIRKIKDAVQKLPDLELPPEGSYIILETDGCMEGWGGVCKWKKAKSDPRSTERVCAYASGKFPTLKSTIDAEIHACMETMSALKIHYLDQKEITLRTDCQAIISFYNKSAQNKPSRVRWINFVDFVTGTGVQVHFEHIDGKLNILADSLSRLTAKMVKTINCCSIEGYLEDLEGALREMSGAPKPTQRELIGIIDNLSNLF</sequence>
<dbReference type="CDD" id="cd01647">
    <property type="entry name" value="RT_LTR"/>
    <property type="match status" value="1"/>
</dbReference>
<evidence type="ECO:0000259" key="14">
    <source>
        <dbReference type="PROSITE" id="PS50878"/>
    </source>
</evidence>
<dbReference type="Pfam" id="PF00077">
    <property type="entry name" value="RVP"/>
    <property type="match status" value="1"/>
</dbReference>
<dbReference type="InterPro" id="IPR036875">
    <property type="entry name" value="Znf_CCHC_sf"/>
</dbReference>
<keyword evidence="11" id="KW-0175">Coiled coil</keyword>
<keyword evidence="3" id="KW-0808">Transferase</keyword>
<gene>
    <name evidence="15" type="ORF">LUZ61_013168</name>
</gene>
<dbReference type="InterPro" id="IPR021109">
    <property type="entry name" value="Peptidase_aspartic_dom_sf"/>
</dbReference>
<dbReference type="GO" id="GO:0004519">
    <property type="term" value="F:endonuclease activity"/>
    <property type="evidence" value="ECO:0007669"/>
    <property type="project" value="UniProtKB-KW"/>
</dbReference>
<dbReference type="PANTHER" id="PTHR33064:SF37">
    <property type="entry name" value="RIBONUCLEASE H"/>
    <property type="match status" value="1"/>
</dbReference>
<keyword evidence="16" id="KW-1185">Reference proteome</keyword>
<accession>A0AAD5W8Z9</accession>
<dbReference type="InterPro" id="IPR051320">
    <property type="entry name" value="Viral_Replic_Matur_Polypro"/>
</dbReference>
<dbReference type="GO" id="GO:0006508">
    <property type="term" value="P:proteolysis"/>
    <property type="evidence" value="ECO:0007669"/>
    <property type="project" value="UniProtKB-KW"/>
</dbReference>
<dbReference type="PROSITE" id="PS50158">
    <property type="entry name" value="ZF_CCHC"/>
    <property type="match status" value="1"/>
</dbReference>
<dbReference type="SUPFAM" id="SSF50630">
    <property type="entry name" value="Acid proteases"/>
    <property type="match status" value="1"/>
</dbReference>
<feature type="domain" description="Reverse transcriptase" evidence="14">
    <location>
        <begin position="1316"/>
        <end position="1498"/>
    </location>
</feature>
<keyword evidence="8" id="KW-0378">Hydrolase</keyword>
<dbReference type="EC" id="2.7.7.49" evidence="1"/>
<evidence type="ECO:0000256" key="3">
    <source>
        <dbReference type="ARBA" id="ARBA00022679"/>
    </source>
</evidence>
<dbReference type="InterPro" id="IPR000477">
    <property type="entry name" value="RT_dom"/>
</dbReference>
<evidence type="ECO:0000256" key="6">
    <source>
        <dbReference type="ARBA" id="ARBA00022750"/>
    </source>
</evidence>
<evidence type="ECO:0000256" key="9">
    <source>
        <dbReference type="ARBA" id="ARBA00022918"/>
    </source>
</evidence>
<keyword evidence="10" id="KW-0863">Zinc-finger</keyword>
<dbReference type="GO" id="GO:0003964">
    <property type="term" value="F:RNA-directed DNA polymerase activity"/>
    <property type="evidence" value="ECO:0007669"/>
    <property type="project" value="UniProtKB-KW"/>
</dbReference>
<dbReference type="Pfam" id="PF00098">
    <property type="entry name" value="zf-CCHC"/>
    <property type="match status" value="1"/>
</dbReference>
<dbReference type="EMBL" id="JAMRDG010000002">
    <property type="protein sequence ID" value="KAJ3684004.1"/>
    <property type="molecule type" value="Genomic_DNA"/>
</dbReference>
<dbReference type="InterPro" id="IPR043128">
    <property type="entry name" value="Rev_trsase/Diguanyl_cyclase"/>
</dbReference>
<dbReference type="Gene3D" id="4.10.60.10">
    <property type="entry name" value="Zinc finger, CCHC-type"/>
    <property type="match status" value="1"/>
</dbReference>
<dbReference type="Gene3D" id="3.30.70.270">
    <property type="match status" value="2"/>
</dbReference>
<evidence type="ECO:0000256" key="12">
    <source>
        <dbReference type="SAM" id="MobiDB-lite"/>
    </source>
</evidence>
<keyword evidence="2" id="KW-0645">Protease</keyword>
<feature type="region of interest" description="Disordered" evidence="12">
    <location>
        <begin position="502"/>
        <end position="530"/>
    </location>
</feature>
<dbReference type="Proteomes" id="UP001210211">
    <property type="component" value="Unassembled WGS sequence"/>
</dbReference>
<dbReference type="Gene3D" id="3.30.420.10">
    <property type="entry name" value="Ribonuclease H-like superfamily/Ribonuclease H"/>
    <property type="match status" value="1"/>
</dbReference>
<dbReference type="Gene3D" id="2.40.70.10">
    <property type="entry name" value="Acid Proteases"/>
    <property type="match status" value="1"/>
</dbReference>
<feature type="compositionally biased region" description="Basic and acidic residues" evidence="12">
    <location>
        <begin position="1"/>
        <end position="12"/>
    </location>
</feature>
<dbReference type="InterPro" id="IPR041373">
    <property type="entry name" value="RT_RNaseH"/>
</dbReference>
<dbReference type="GO" id="GO:0008270">
    <property type="term" value="F:zinc ion binding"/>
    <property type="evidence" value="ECO:0007669"/>
    <property type="project" value="UniProtKB-KW"/>
</dbReference>
<reference evidence="15 16" key="1">
    <citation type="journal article" date="2022" name="Cell">
        <title>Repeat-based holocentromeres influence genome architecture and karyotype evolution.</title>
        <authorList>
            <person name="Hofstatter P.G."/>
            <person name="Thangavel G."/>
            <person name="Lux T."/>
            <person name="Neumann P."/>
            <person name="Vondrak T."/>
            <person name="Novak P."/>
            <person name="Zhang M."/>
            <person name="Costa L."/>
            <person name="Castellani M."/>
            <person name="Scott A."/>
            <person name="Toegelov H."/>
            <person name="Fuchs J."/>
            <person name="Mata-Sucre Y."/>
            <person name="Dias Y."/>
            <person name="Vanzela A.L.L."/>
            <person name="Huettel B."/>
            <person name="Almeida C.C.S."/>
            <person name="Simkova H."/>
            <person name="Souza G."/>
            <person name="Pedrosa-Harand A."/>
            <person name="Macas J."/>
            <person name="Mayer K.F.X."/>
            <person name="Houben A."/>
            <person name="Marques A."/>
        </authorList>
    </citation>
    <scope>NUCLEOTIDE SEQUENCE [LARGE SCALE GENOMIC DNA]</scope>
    <source>
        <strain evidence="15">RhyTen1mFocal</strain>
    </source>
</reference>
<dbReference type="SMART" id="SM00343">
    <property type="entry name" value="ZnF_C2HC"/>
    <property type="match status" value="1"/>
</dbReference>
<dbReference type="FunFam" id="3.10.10.10:FF:000007">
    <property type="entry name" value="Retrovirus-related Pol polyprotein from transposon 17.6-like Protein"/>
    <property type="match status" value="1"/>
</dbReference>
<organism evidence="15 16">
    <name type="scientific">Rhynchospora tenuis</name>
    <dbReference type="NCBI Taxonomy" id="198213"/>
    <lineage>
        <taxon>Eukaryota</taxon>
        <taxon>Viridiplantae</taxon>
        <taxon>Streptophyta</taxon>
        <taxon>Embryophyta</taxon>
        <taxon>Tracheophyta</taxon>
        <taxon>Spermatophyta</taxon>
        <taxon>Magnoliopsida</taxon>
        <taxon>Liliopsida</taxon>
        <taxon>Poales</taxon>
        <taxon>Cyperaceae</taxon>
        <taxon>Cyperoideae</taxon>
        <taxon>Rhynchosporeae</taxon>
        <taxon>Rhynchospora</taxon>
    </lineage>
</organism>
<keyword evidence="5" id="KW-0540">Nuclease</keyword>
<feature type="coiled-coil region" evidence="11">
    <location>
        <begin position="983"/>
        <end position="1010"/>
    </location>
</feature>
<evidence type="ECO:0000256" key="11">
    <source>
        <dbReference type="SAM" id="Coils"/>
    </source>
</evidence>
<dbReference type="PROSITE" id="PS50878">
    <property type="entry name" value="RT_POL"/>
    <property type="match status" value="1"/>
</dbReference>
<proteinExistence type="predicted"/>
<keyword evidence="10" id="KW-0479">Metal-binding</keyword>
<keyword evidence="4" id="KW-0548">Nucleotidyltransferase</keyword>
<evidence type="ECO:0000256" key="1">
    <source>
        <dbReference type="ARBA" id="ARBA00012493"/>
    </source>
</evidence>
<protein>
    <recommendedName>
        <fullName evidence="1">RNA-directed DNA polymerase</fullName>
        <ecNumber evidence="1">2.7.7.49</ecNumber>
    </recommendedName>
</protein>
<keyword evidence="9" id="KW-0695">RNA-directed DNA polymerase</keyword>
<dbReference type="InterPro" id="IPR043502">
    <property type="entry name" value="DNA/RNA_pol_sf"/>
</dbReference>